<organism evidence="2">
    <name type="scientific">Albugo laibachii Nc14</name>
    <dbReference type="NCBI Taxonomy" id="890382"/>
    <lineage>
        <taxon>Eukaryota</taxon>
        <taxon>Sar</taxon>
        <taxon>Stramenopiles</taxon>
        <taxon>Oomycota</taxon>
        <taxon>Peronosporomycetes</taxon>
        <taxon>Albuginales</taxon>
        <taxon>Albuginaceae</taxon>
        <taxon>Albugo</taxon>
    </lineage>
</organism>
<evidence type="ECO:0000313" key="2">
    <source>
        <dbReference type="EMBL" id="CCA16085.1"/>
    </source>
</evidence>
<protein>
    <submittedName>
        <fullName evidence="2">Uncharacterized protein AlNc14C18G1872</fullName>
    </submittedName>
</protein>
<keyword evidence="1" id="KW-0812">Transmembrane</keyword>
<dbReference type="AlphaFoldDB" id="F0W4Q0"/>
<gene>
    <name evidence="2" type="primary">AlNc14C18G1872</name>
    <name evidence="2" type="ORF">ALNC14_022280</name>
</gene>
<evidence type="ECO:0000256" key="1">
    <source>
        <dbReference type="SAM" id="Phobius"/>
    </source>
</evidence>
<feature type="transmembrane region" description="Helical" evidence="1">
    <location>
        <begin position="332"/>
        <end position="356"/>
    </location>
</feature>
<name>F0W4Q0_9STRA</name>
<feature type="transmembrane region" description="Helical" evidence="1">
    <location>
        <begin position="194"/>
        <end position="217"/>
    </location>
</feature>
<feature type="transmembrane region" description="Helical" evidence="1">
    <location>
        <begin position="142"/>
        <end position="162"/>
    </location>
</feature>
<reference evidence="2" key="2">
    <citation type="submission" date="2011-02" db="EMBL/GenBank/DDBJ databases">
        <authorList>
            <person name="MacLean D."/>
        </authorList>
    </citation>
    <scope>NUCLEOTIDE SEQUENCE</scope>
</reference>
<keyword evidence="1" id="KW-0472">Membrane</keyword>
<feature type="transmembrane region" description="Helical" evidence="1">
    <location>
        <begin position="251"/>
        <end position="268"/>
    </location>
</feature>
<feature type="transmembrane region" description="Helical" evidence="1">
    <location>
        <begin position="223"/>
        <end position="244"/>
    </location>
</feature>
<accession>F0W4Q0</accession>
<feature type="transmembrane region" description="Helical" evidence="1">
    <location>
        <begin position="368"/>
        <end position="387"/>
    </location>
</feature>
<feature type="transmembrane region" description="Helical" evidence="1">
    <location>
        <begin position="295"/>
        <end position="320"/>
    </location>
</feature>
<reference evidence="2" key="1">
    <citation type="journal article" date="2011" name="PLoS Biol.">
        <title>Gene gain and loss during evolution of obligate parasitism in the white rust pathogen of Arabidopsis thaliana.</title>
        <authorList>
            <person name="Kemen E."/>
            <person name="Gardiner A."/>
            <person name="Schultz-Larsen T."/>
            <person name="Kemen A.C."/>
            <person name="Balmuth A.L."/>
            <person name="Robert-Seilaniantz A."/>
            <person name="Bailey K."/>
            <person name="Holub E."/>
            <person name="Studholme D.J."/>
            <person name="Maclean D."/>
            <person name="Jones J.D."/>
        </authorList>
    </citation>
    <scope>NUCLEOTIDE SEQUENCE</scope>
</reference>
<sequence length="509" mass="57800">MTFTHMYMKQSPAEEDEREAIPCVGGEMNGRQVEYDPFAQRAESSPLLRALQTTYETDENHFYDSNEQDNELDQTLYSIDASTPNSSEHRESGFSHKSPVIFAEKALGAILHGALLYALCCIIGIAFISLKFEGLLGNHLRWYIIFLPFWSANIMIIIAHFISFRHAKRLRQWAELETMENEPLLPLLRRVMMIYSISVPLAGLLFWCELAFCLQLSNGGKTSFYICYAPLMLIQLAFVARYMLCFAHSSLPAVCWMLSFVFTVLLGYQTSQAISHFHGIPSVKESVAHPHIFPLSWWTVSTPLLALEALMALSLCVILYNEFSGIYRMTKWQLCAAVLYTVGLIMAITGQLLLLLRKTDIKWGTFNFPSACVLLGIFGICIGVYTVGKHHVKVLMATRGGAVPVSLTRTNKGWITNHAMVEHWSLFGEIYLTAYGLRKRQSHIEKRGSSQVDSSRDLLLRWPLLTFFTKVFQRFSIKPRLDESPDISERKYGGRRTSGIYSNITTECC</sequence>
<proteinExistence type="predicted"/>
<dbReference type="EMBL" id="FR824063">
    <property type="protein sequence ID" value="CCA16085.1"/>
    <property type="molecule type" value="Genomic_DNA"/>
</dbReference>
<keyword evidence="1" id="KW-1133">Transmembrane helix</keyword>
<dbReference type="HOGENOM" id="CLU_593828_0_0_1"/>
<feature type="transmembrane region" description="Helical" evidence="1">
    <location>
        <begin position="106"/>
        <end position="130"/>
    </location>
</feature>